<evidence type="ECO:0000313" key="3">
    <source>
        <dbReference type="Proteomes" id="UP000031572"/>
    </source>
</evidence>
<dbReference type="AlphaFoldDB" id="A0A0C1Y7Q9"/>
<dbReference type="PROSITE" id="PS50943">
    <property type="entry name" value="HTH_CROC1"/>
    <property type="match status" value="1"/>
</dbReference>
<dbReference type="GO" id="GO:0003677">
    <property type="term" value="F:DNA binding"/>
    <property type="evidence" value="ECO:0007669"/>
    <property type="project" value="InterPro"/>
</dbReference>
<dbReference type="RefSeq" id="WP_040041541.1">
    <property type="nucleotide sequence ID" value="NZ_JWJG01000028.1"/>
</dbReference>
<protein>
    <recommendedName>
        <fullName evidence="1">HTH cro/C1-type domain-containing protein</fullName>
    </recommendedName>
</protein>
<dbReference type="SMART" id="SM00530">
    <property type="entry name" value="HTH_XRE"/>
    <property type="match status" value="1"/>
</dbReference>
<dbReference type="CDD" id="cd00093">
    <property type="entry name" value="HTH_XRE"/>
    <property type="match status" value="1"/>
</dbReference>
<proteinExistence type="predicted"/>
<reference evidence="2 3" key="1">
    <citation type="submission" date="2014-12" db="EMBL/GenBank/DDBJ databases">
        <title>Denitrispirillum autotrophicum gen. nov., sp. nov., Denitrifying, Facultatively Autotrophic Bacteria Isolated from Rice Paddy Soil.</title>
        <authorList>
            <person name="Ishii S."/>
            <person name="Ashida N."/>
            <person name="Ohno H."/>
            <person name="Otsuka S."/>
            <person name="Yokota A."/>
            <person name="Senoo K."/>
        </authorList>
    </citation>
    <scope>NUCLEOTIDE SEQUENCE [LARGE SCALE GENOMIC DNA]</scope>
    <source>
        <strain evidence="2 3">TSA66</strain>
    </source>
</reference>
<dbReference type="OrthoDB" id="5298444at2"/>
<comment type="caution">
    <text evidence="2">The sequence shown here is derived from an EMBL/GenBank/DDBJ whole genome shotgun (WGS) entry which is preliminary data.</text>
</comment>
<dbReference type="EMBL" id="JWJG01000028">
    <property type="protein sequence ID" value="KIF82908.1"/>
    <property type="molecule type" value="Genomic_DNA"/>
</dbReference>
<dbReference type="STRING" id="709839.TSA66_22095"/>
<name>A0A0C1Y7Q9_9BURK</name>
<dbReference type="InterPro" id="IPR010982">
    <property type="entry name" value="Lambda_DNA-bd_dom_sf"/>
</dbReference>
<dbReference type="Gene3D" id="1.10.260.40">
    <property type="entry name" value="lambda repressor-like DNA-binding domains"/>
    <property type="match status" value="1"/>
</dbReference>
<dbReference type="Proteomes" id="UP000031572">
    <property type="component" value="Unassembled WGS sequence"/>
</dbReference>
<sequence>MLHATTLVDSLKRELKARGITYADLAARIGMSEASVKRMFSQKNFTLQRLDEILKATEIDFRDIALIAHDESRLISELSFAQEKEIIGDTKLFLIAVSVLNHLTVDQIVQTYQVTDAEVVKYLIRLDKIGFIELMPNNRVKLLVSRTFRWIPNGPIQNHFREQAYSDYLESKFDGDHEVMRLVNVMLSKRSIAALLDRLKQVAREFSQQHQEDAKLPYDDRYSISFMLAARPWMPKGFKELLRPRQATPKLVRPK</sequence>
<dbReference type="InterPro" id="IPR001387">
    <property type="entry name" value="Cro/C1-type_HTH"/>
</dbReference>
<organism evidence="2 3">
    <name type="scientific">Noviherbaspirillum autotrophicum</name>
    <dbReference type="NCBI Taxonomy" id="709839"/>
    <lineage>
        <taxon>Bacteria</taxon>
        <taxon>Pseudomonadati</taxon>
        <taxon>Pseudomonadota</taxon>
        <taxon>Betaproteobacteria</taxon>
        <taxon>Burkholderiales</taxon>
        <taxon>Oxalobacteraceae</taxon>
        <taxon>Noviherbaspirillum</taxon>
    </lineage>
</organism>
<dbReference type="Pfam" id="PF13443">
    <property type="entry name" value="HTH_26"/>
    <property type="match status" value="1"/>
</dbReference>
<feature type="domain" description="HTH cro/C1-type" evidence="1">
    <location>
        <begin position="11"/>
        <end position="64"/>
    </location>
</feature>
<accession>A0A0C1Y7Q9</accession>
<evidence type="ECO:0000313" key="2">
    <source>
        <dbReference type="EMBL" id="KIF82908.1"/>
    </source>
</evidence>
<dbReference type="SUPFAM" id="SSF47413">
    <property type="entry name" value="lambda repressor-like DNA-binding domains"/>
    <property type="match status" value="1"/>
</dbReference>
<evidence type="ECO:0000259" key="1">
    <source>
        <dbReference type="PROSITE" id="PS50943"/>
    </source>
</evidence>
<keyword evidence="3" id="KW-1185">Reference proteome</keyword>
<gene>
    <name evidence="2" type="ORF">TSA66_22095</name>
</gene>